<accession>A0ACC1NAX7</accession>
<dbReference type="EMBL" id="JANJQO010000631">
    <property type="protein sequence ID" value="KAJ2976021.1"/>
    <property type="molecule type" value="Genomic_DNA"/>
</dbReference>
<name>A0ACC1NAX7_9HYPO</name>
<protein>
    <submittedName>
        <fullName evidence="1">Uncharacterized protein</fullName>
    </submittedName>
</protein>
<evidence type="ECO:0000313" key="1">
    <source>
        <dbReference type="EMBL" id="KAJ2976021.1"/>
    </source>
</evidence>
<comment type="caution">
    <text evidence="1">The sequence shown here is derived from an EMBL/GenBank/DDBJ whole genome shotgun (WGS) entry which is preliminary data.</text>
</comment>
<proteinExistence type="predicted"/>
<dbReference type="Proteomes" id="UP001143910">
    <property type="component" value="Unassembled WGS sequence"/>
</dbReference>
<organism evidence="1 2">
    <name type="scientific">Zarea fungicola</name>
    <dbReference type="NCBI Taxonomy" id="93591"/>
    <lineage>
        <taxon>Eukaryota</taxon>
        <taxon>Fungi</taxon>
        <taxon>Dikarya</taxon>
        <taxon>Ascomycota</taxon>
        <taxon>Pezizomycotina</taxon>
        <taxon>Sordariomycetes</taxon>
        <taxon>Hypocreomycetidae</taxon>
        <taxon>Hypocreales</taxon>
        <taxon>Cordycipitaceae</taxon>
        <taxon>Zarea</taxon>
    </lineage>
</organism>
<keyword evidence="2" id="KW-1185">Reference proteome</keyword>
<evidence type="ECO:0000313" key="2">
    <source>
        <dbReference type="Proteomes" id="UP001143910"/>
    </source>
</evidence>
<gene>
    <name evidence="1" type="ORF">NQ176_g5184</name>
</gene>
<reference evidence="1" key="1">
    <citation type="submission" date="2022-08" db="EMBL/GenBank/DDBJ databases">
        <title>Genome Sequence of Lecanicillium fungicola.</title>
        <authorList>
            <person name="Buettner E."/>
        </authorList>
    </citation>
    <scope>NUCLEOTIDE SEQUENCE</scope>
    <source>
        <strain evidence="1">Babe33</strain>
    </source>
</reference>
<sequence length="610" mass="67984">MTSFVSEGETGLKQCHTCRRKRWTCDARKPRCMRCTENGISCLGYGDQAYVWVRPHLSSTRRKKRKVGRPRITLMVAHDDEGMGGDGEEDQRQGHESHFGQVVRYDEPICRSITPANYYEEQLSHQILSYCACNVYLPAIMKTPANQTYSALVDEIIIPNTAIVPKASPPTSLIRFGHWRNIPPVGMDMLITSGLSHQTIRLELLNRKTRSTGHTAGFGYEPITSSSLHLALCTGPLVSQVYKYHQRVFKALGDMLNAASDAFLDLVLMSIAGLMRIEVQQSPFNACQTHLDGARSVILHRGGVTALATSHLRTSRIPLRAFILADVISAMLVPAYHLDEEILSSQIEYMPCIGDIFTGDQSFEWPCPSQLLGLVITINYCRMTSGRMLASAQSIDARSAQILKNAISFDAVSAGCEQLEELRLTSGCALNDPKDGSVASYQSDLLRTCQDLARIFQYAVTLYCLRALYQDRGISIPTTAWSDLPETTAFSFDATTNTELLHSRVLKMLLDSLRAFKARNTARWPNKMLPWPLWVAGFVLDQKDDTTEASRLFISEFLYDLGCELGSLGPVGAAVTLETVWKQTVGDDMASKWTWDQRLALMGNSGFFFL</sequence>